<reference evidence="7" key="1">
    <citation type="submission" date="2021-01" db="EMBL/GenBank/DDBJ databases">
        <authorList>
            <person name="Corre E."/>
            <person name="Pelletier E."/>
            <person name="Niang G."/>
            <person name="Scheremetjew M."/>
            <person name="Finn R."/>
            <person name="Kale V."/>
            <person name="Holt S."/>
            <person name="Cochrane G."/>
            <person name="Meng A."/>
            <person name="Brown T."/>
            <person name="Cohen L."/>
        </authorList>
    </citation>
    <scope>NUCLEOTIDE SEQUENCE</scope>
    <source>
        <strain evidence="7">CCMP1381</strain>
    </source>
</reference>
<dbReference type="Gene3D" id="3.30.230.10">
    <property type="match status" value="1"/>
</dbReference>
<keyword evidence="3" id="KW-0547">Nucleotide-binding</keyword>
<dbReference type="PANTHER" id="PTHR43527:SF2">
    <property type="entry name" value="4-DIPHOSPHOCYTIDYL-2-C-METHYL-D-ERYTHRITOL KINASE, CHLOROPLASTIC"/>
    <property type="match status" value="1"/>
</dbReference>
<dbReference type="SUPFAM" id="SSF54211">
    <property type="entry name" value="Ribosomal protein S5 domain 2-like"/>
    <property type="match status" value="1"/>
</dbReference>
<dbReference type="Gene3D" id="3.30.70.890">
    <property type="entry name" value="GHMP kinase, C-terminal domain"/>
    <property type="match status" value="1"/>
</dbReference>
<sequence>MQKPIISHFTSRPTLTSLSASESFDLELRSPSKINLFLRVTARRDDGFHDLASLFQAIALSDRISFSKLDADAVDDVFECNMEGVPTDKSNLVLRAFDVFRERSGVQQFFRCRLDKTVPAQAGLGGGSGNAATALYGANVLCGQPATHEELLEWSKTLGSDATFFMSEGTAYCTGRGEILTPVPPLPATRLFVVKPDVGLSTPSVFQNLDLSTRSTQDPLALLELHTSQKPGVDKYVNDLEPPAFALVQPLRVLKERLMALGFDSVAMSGSGTSLFCMGTPPAAGWQDGLSKDLPWRVTVYETEFLNRPSGEWYK</sequence>
<name>A0A7S2CPU7_9STRA</name>
<protein>
    <recommendedName>
        <fullName evidence="6">GHMP kinase N-terminal domain-containing protein</fullName>
    </recommendedName>
</protein>
<evidence type="ECO:0000256" key="5">
    <source>
        <dbReference type="ARBA" id="ARBA00022840"/>
    </source>
</evidence>
<dbReference type="HAMAP" id="MF_00061">
    <property type="entry name" value="IspE"/>
    <property type="match status" value="1"/>
</dbReference>
<dbReference type="InterPro" id="IPR036554">
    <property type="entry name" value="GHMP_kinase_C_sf"/>
</dbReference>
<dbReference type="InterPro" id="IPR014721">
    <property type="entry name" value="Ribsml_uS5_D2-typ_fold_subgr"/>
</dbReference>
<comment type="subcellular location">
    <subcellularLocation>
        <location evidence="1">Plastid</location>
    </subcellularLocation>
</comment>
<accession>A0A7S2CPU7</accession>
<dbReference type="InterPro" id="IPR020568">
    <property type="entry name" value="Ribosomal_Su5_D2-typ_SF"/>
</dbReference>
<dbReference type="Pfam" id="PF00288">
    <property type="entry name" value="GHMP_kinases_N"/>
    <property type="match status" value="1"/>
</dbReference>
<organism evidence="7">
    <name type="scientific">Octactis speculum</name>
    <dbReference type="NCBI Taxonomy" id="3111310"/>
    <lineage>
        <taxon>Eukaryota</taxon>
        <taxon>Sar</taxon>
        <taxon>Stramenopiles</taxon>
        <taxon>Ochrophyta</taxon>
        <taxon>Dictyochophyceae</taxon>
        <taxon>Dictyochales</taxon>
        <taxon>Dictyochaceae</taxon>
        <taxon>Octactis</taxon>
    </lineage>
</organism>
<dbReference type="GO" id="GO:0005524">
    <property type="term" value="F:ATP binding"/>
    <property type="evidence" value="ECO:0007669"/>
    <property type="project" value="UniProtKB-KW"/>
</dbReference>
<dbReference type="AlphaFoldDB" id="A0A7S2CPU7"/>
<dbReference type="InterPro" id="IPR004424">
    <property type="entry name" value="IspE"/>
</dbReference>
<gene>
    <name evidence="7" type="ORF">DSPE1174_LOCUS16272</name>
</gene>
<dbReference type="PIRSF" id="PIRSF010376">
    <property type="entry name" value="IspE"/>
    <property type="match status" value="1"/>
</dbReference>
<evidence type="ECO:0000256" key="2">
    <source>
        <dbReference type="ARBA" id="ARBA00022679"/>
    </source>
</evidence>
<proteinExistence type="inferred from homology"/>
<evidence type="ECO:0000259" key="6">
    <source>
        <dbReference type="Pfam" id="PF00288"/>
    </source>
</evidence>
<dbReference type="GO" id="GO:0016114">
    <property type="term" value="P:terpenoid biosynthetic process"/>
    <property type="evidence" value="ECO:0007669"/>
    <property type="project" value="InterPro"/>
</dbReference>
<keyword evidence="2" id="KW-0808">Transferase</keyword>
<evidence type="ECO:0000256" key="4">
    <source>
        <dbReference type="ARBA" id="ARBA00022777"/>
    </source>
</evidence>
<feature type="domain" description="GHMP kinase N-terminal" evidence="6">
    <location>
        <begin position="91"/>
        <end position="167"/>
    </location>
</feature>
<dbReference type="GO" id="GO:0009536">
    <property type="term" value="C:plastid"/>
    <property type="evidence" value="ECO:0007669"/>
    <property type="project" value="UniProtKB-SubCell"/>
</dbReference>
<dbReference type="GO" id="GO:0050515">
    <property type="term" value="F:4-(cytidine 5'-diphospho)-2-C-methyl-D-erythritol kinase activity"/>
    <property type="evidence" value="ECO:0007669"/>
    <property type="project" value="InterPro"/>
</dbReference>
<keyword evidence="5" id="KW-0067">ATP-binding</keyword>
<evidence type="ECO:0000256" key="1">
    <source>
        <dbReference type="ARBA" id="ARBA00004474"/>
    </source>
</evidence>
<keyword evidence="4" id="KW-0418">Kinase</keyword>
<dbReference type="SUPFAM" id="SSF55060">
    <property type="entry name" value="GHMP Kinase, C-terminal domain"/>
    <property type="match status" value="1"/>
</dbReference>
<evidence type="ECO:0000313" key="7">
    <source>
        <dbReference type="EMBL" id="CAD9432026.1"/>
    </source>
</evidence>
<evidence type="ECO:0000256" key="3">
    <source>
        <dbReference type="ARBA" id="ARBA00022741"/>
    </source>
</evidence>
<dbReference type="PANTHER" id="PTHR43527">
    <property type="entry name" value="4-DIPHOSPHOCYTIDYL-2-C-METHYL-D-ERYTHRITOL KINASE, CHLOROPLASTIC"/>
    <property type="match status" value="1"/>
</dbReference>
<dbReference type="NCBIfam" id="TIGR00154">
    <property type="entry name" value="ispE"/>
    <property type="match status" value="1"/>
</dbReference>
<dbReference type="EMBL" id="HBGS01031765">
    <property type="protein sequence ID" value="CAD9432026.1"/>
    <property type="molecule type" value="Transcribed_RNA"/>
</dbReference>
<dbReference type="InterPro" id="IPR006204">
    <property type="entry name" value="GHMP_kinase_N_dom"/>
</dbReference>